<proteinExistence type="predicted"/>
<sequence>MQETTKKISQIKDTLKAARDHQKSYVDKRRKPLEFSVGDHVLLKVSPWKGVVHFGKKHKLAPRFVGPFEITNRIGSCDVSWKKTEEYTMI</sequence>
<dbReference type="InterPro" id="IPR056924">
    <property type="entry name" value="SH3_Tf2-1"/>
</dbReference>
<dbReference type="EMBL" id="BQNB010016537">
    <property type="protein sequence ID" value="GJT52891.1"/>
    <property type="molecule type" value="Genomic_DNA"/>
</dbReference>
<organism evidence="2 3">
    <name type="scientific">Tanacetum coccineum</name>
    <dbReference type="NCBI Taxonomy" id="301880"/>
    <lineage>
        <taxon>Eukaryota</taxon>
        <taxon>Viridiplantae</taxon>
        <taxon>Streptophyta</taxon>
        <taxon>Embryophyta</taxon>
        <taxon>Tracheophyta</taxon>
        <taxon>Spermatophyta</taxon>
        <taxon>Magnoliopsida</taxon>
        <taxon>eudicotyledons</taxon>
        <taxon>Gunneridae</taxon>
        <taxon>Pentapetalae</taxon>
        <taxon>asterids</taxon>
        <taxon>campanulids</taxon>
        <taxon>Asterales</taxon>
        <taxon>Asteraceae</taxon>
        <taxon>Asteroideae</taxon>
        <taxon>Anthemideae</taxon>
        <taxon>Anthemidinae</taxon>
        <taxon>Tanacetum</taxon>
    </lineage>
</organism>
<accession>A0ABQ5EPL7</accession>
<dbReference type="PANTHER" id="PTHR46148:SF59">
    <property type="entry name" value="NUCLEOTIDYLTRANSFERASE, RIBONUCLEASE H"/>
    <property type="match status" value="1"/>
</dbReference>
<comment type="caution">
    <text evidence="2">The sequence shown here is derived from an EMBL/GenBank/DDBJ whole genome shotgun (WGS) entry which is preliminary data.</text>
</comment>
<reference evidence="2" key="1">
    <citation type="journal article" date="2022" name="Int. J. Mol. Sci.">
        <title>Draft Genome of Tanacetum Coccineum: Genomic Comparison of Closely Related Tanacetum-Family Plants.</title>
        <authorList>
            <person name="Yamashiro T."/>
            <person name="Shiraishi A."/>
            <person name="Nakayama K."/>
            <person name="Satake H."/>
        </authorList>
    </citation>
    <scope>NUCLEOTIDE SEQUENCE</scope>
</reference>
<reference evidence="2" key="2">
    <citation type="submission" date="2022-01" db="EMBL/GenBank/DDBJ databases">
        <authorList>
            <person name="Yamashiro T."/>
            <person name="Shiraishi A."/>
            <person name="Satake H."/>
            <person name="Nakayama K."/>
        </authorList>
    </citation>
    <scope>NUCLEOTIDE SEQUENCE</scope>
</reference>
<keyword evidence="3" id="KW-1185">Reference proteome</keyword>
<dbReference type="PANTHER" id="PTHR46148">
    <property type="entry name" value="CHROMO DOMAIN-CONTAINING PROTEIN"/>
    <property type="match status" value="1"/>
</dbReference>
<feature type="domain" description="Tf2-1-like SH3-like" evidence="1">
    <location>
        <begin position="38"/>
        <end position="76"/>
    </location>
</feature>
<gene>
    <name evidence="2" type="ORF">Tco_0979048</name>
</gene>
<dbReference type="Proteomes" id="UP001151760">
    <property type="component" value="Unassembled WGS sequence"/>
</dbReference>
<evidence type="ECO:0000259" key="1">
    <source>
        <dbReference type="Pfam" id="PF24626"/>
    </source>
</evidence>
<dbReference type="Pfam" id="PF24626">
    <property type="entry name" value="SH3_Tf2-1"/>
    <property type="match status" value="1"/>
</dbReference>
<evidence type="ECO:0000313" key="3">
    <source>
        <dbReference type="Proteomes" id="UP001151760"/>
    </source>
</evidence>
<name>A0ABQ5EPL7_9ASTR</name>
<evidence type="ECO:0000313" key="2">
    <source>
        <dbReference type="EMBL" id="GJT52891.1"/>
    </source>
</evidence>
<protein>
    <recommendedName>
        <fullName evidence="1">Tf2-1-like SH3-like domain-containing protein</fullName>
    </recommendedName>
</protein>